<dbReference type="RefSeq" id="XP_029643523.1">
    <property type="nucleotide sequence ID" value="XM_029787663.1"/>
</dbReference>
<evidence type="ECO:0000256" key="1">
    <source>
        <dbReference type="SAM" id="MobiDB-lite"/>
    </source>
</evidence>
<sequence>MPRPSNVASTTTENLSVPGPSWTVTTTITENLNVPGPSRPVAKTVLENPHVDRHSTKPNYHSEKYEHFYTYKIHGQCYHEMGSLRPIPGKEPTFMQVSFVGGHDEELAIRKKNNPKLEQRVIEVLQMMLHQTHPYVREFKNAMDTLDSQPHLKLVIHADKTPAGEHPGRFNAPTTNEVAALMVDEVHGNRDIILRHRDEDVTFVSELHRCYDCLQYPLLFPHGEDGYHLEIQKVDPTILTLLDKKVSCKAFYAY</sequence>
<accession>A0A6P7SYN2</accession>
<dbReference type="PANTHER" id="PTHR45786">
    <property type="entry name" value="DNA BINDING PROTEIN-LIKE"/>
    <property type="match status" value="1"/>
</dbReference>
<evidence type="ECO:0000313" key="2">
    <source>
        <dbReference type="Proteomes" id="UP000515154"/>
    </source>
</evidence>
<feature type="region of interest" description="Disordered" evidence="1">
    <location>
        <begin position="1"/>
        <end position="22"/>
    </location>
</feature>
<evidence type="ECO:0000313" key="3">
    <source>
        <dbReference type="RefSeq" id="XP_029643523.1"/>
    </source>
</evidence>
<dbReference type="PANTHER" id="PTHR45786:SF74">
    <property type="entry name" value="ATP-DEPENDENT DNA HELICASE"/>
    <property type="match status" value="1"/>
</dbReference>
<dbReference type="AlphaFoldDB" id="A0A6P7SYN2"/>
<proteinExistence type="predicted"/>
<dbReference type="KEGG" id="osn:115217944"/>
<gene>
    <name evidence="3" type="primary">LOC115217944</name>
</gene>
<reference evidence="3" key="1">
    <citation type="submission" date="2025-08" db="UniProtKB">
        <authorList>
            <consortium name="RefSeq"/>
        </authorList>
    </citation>
    <scope>IDENTIFICATION</scope>
</reference>
<dbReference type="Proteomes" id="UP000515154">
    <property type="component" value="Linkage group LG12"/>
</dbReference>
<feature type="compositionally biased region" description="Polar residues" evidence="1">
    <location>
        <begin position="1"/>
        <end position="15"/>
    </location>
</feature>
<protein>
    <submittedName>
        <fullName evidence="3">Uncharacterized protein LOC115217944</fullName>
    </submittedName>
</protein>
<organism evidence="2 3">
    <name type="scientific">Octopus sinensis</name>
    <name type="common">East Asian common octopus</name>
    <dbReference type="NCBI Taxonomy" id="2607531"/>
    <lineage>
        <taxon>Eukaryota</taxon>
        <taxon>Metazoa</taxon>
        <taxon>Spiralia</taxon>
        <taxon>Lophotrochozoa</taxon>
        <taxon>Mollusca</taxon>
        <taxon>Cephalopoda</taxon>
        <taxon>Coleoidea</taxon>
        <taxon>Octopodiformes</taxon>
        <taxon>Octopoda</taxon>
        <taxon>Incirrata</taxon>
        <taxon>Octopodidae</taxon>
        <taxon>Octopus</taxon>
    </lineage>
</organism>
<keyword evidence="2" id="KW-1185">Reference proteome</keyword>
<name>A0A6P7SYN2_9MOLL</name>